<feature type="compositionally biased region" description="Basic and acidic residues" evidence="1">
    <location>
        <begin position="369"/>
        <end position="378"/>
    </location>
</feature>
<gene>
    <name evidence="3" type="primary">20347826</name>
    <name evidence="2" type="ORF">GGTG_07368</name>
</gene>
<dbReference type="HOGENOM" id="CLU_336526_0_0_1"/>
<keyword evidence="4" id="KW-1185">Reference proteome</keyword>
<reference evidence="3" key="4">
    <citation type="journal article" date="2015" name="G3 (Bethesda)">
        <title>Genome sequences of three phytopathogenic species of the Magnaporthaceae family of fungi.</title>
        <authorList>
            <person name="Okagaki L.H."/>
            <person name="Nunes C.C."/>
            <person name="Sailsbery J."/>
            <person name="Clay B."/>
            <person name="Brown D."/>
            <person name="John T."/>
            <person name="Oh Y."/>
            <person name="Young N."/>
            <person name="Fitzgerald M."/>
            <person name="Haas B.J."/>
            <person name="Zeng Q."/>
            <person name="Young S."/>
            <person name="Adiconis X."/>
            <person name="Fan L."/>
            <person name="Levin J.Z."/>
            <person name="Mitchell T.K."/>
            <person name="Okubara P.A."/>
            <person name="Farman M.L."/>
            <person name="Kohn L.M."/>
            <person name="Birren B."/>
            <person name="Ma L.-J."/>
            <person name="Dean R.A."/>
        </authorList>
    </citation>
    <scope>NUCLEOTIDE SEQUENCE</scope>
    <source>
        <strain evidence="3">R3-111a-1</strain>
    </source>
</reference>
<dbReference type="GeneID" id="20347826"/>
<protein>
    <recommendedName>
        <fullName evidence="5">Glucan 1, 4-alpha-glucosidase</fullName>
    </recommendedName>
</protein>
<feature type="region of interest" description="Disordered" evidence="1">
    <location>
        <begin position="596"/>
        <end position="830"/>
    </location>
</feature>
<feature type="compositionally biased region" description="Low complexity" evidence="1">
    <location>
        <begin position="634"/>
        <end position="651"/>
    </location>
</feature>
<reference evidence="2" key="2">
    <citation type="submission" date="2010-07" db="EMBL/GenBank/DDBJ databases">
        <authorList>
            <consortium name="The Broad Institute Genome Sequencing Platform"/>
            <consortium name="Broad Institute Genome Sequencing Center for Infectious Disease"/>
            <person name="Ma L.-J."/>
            <person name="Dead R."/>
            <person name="Young S."/>
            <person name="Zeng Q."/>
            <person name="Koehrsen M."/>
            <person name="Alvarado L."/>
            <person name="Berlin A."/>
            <person name="Chapman S.B."/>
            <person name="Chen Z."/>
            <person name="Freedman E."/>
            <person name="Gellesch M."/>
            <person name="Goldberg J."/>
            <person name="Griggs A."/>
            <person name="Gujja S."/>
            <person name="Heilman E.R."/>
            <person name="Heiman D."/>
            <person name="Hepburn T."/>
            <person name="Howarth C."/>
            <person name="Jen D."/>
            <person name="Larson L."/>
            <person name="Mehta T."/>
            <person name="Neiman D."/>
            <person name="Pearson M."/>
            <person name="Roberts A."/>
            <person name="Saif S."/>
            <person name="Shea T."/>
            <person name="Shenoy N."/>
            <person name="Sisk P."/>
            <person name="Stolte C."/>
            <person name="Sykes S."/>
            <person name="Walk T."/>
            <person name="White J."/>
            <person name="Yandava C."/>
            <person name="Haas B."/>
            <person name="Nusbaum C."/>
            <person name="Birren B."/>
        </authorList>
    </citation>
    <scope>NUCLEOTIDE SEQUENCE</scope>
    <source>
        <strain evidence="2">R3-111a-1</strain>
    </source>
</reference>
<feature type="compositionally biased region" description="Low complexity" evidence="1">
    <location>
        <begin position="94"/>
        <end position="103"/>
    </location>
</feature>
<reference evidence="3" key="5">
    <citation type="submission" date="2018-04" db="UniProtKB">
        <authorList>
            <consortium name="EnsemblFungi"/>
        </authorList>
    </citation>
    <scope>IDENTIFICATION</scope>
    <source>
        <strain evidence="3">R3-111a-1</strain>
    </source>
</reference>
<feature type="region of interest" description="Disordered" evidence="1">
    <location>
        <begin position="1"/>
        <end position="38"/>
    </location>
</feature>
<evidence type="ECO:0000313" key="3">
    <source>
        <dbReference type="EnsemblFungi" id="EJT77456"/>
    </source>
</evidence>
<evidence type="ECO:0000313" key="2">
    <source>
        <dbReference type="EMBL" id="EJT77456.1"/>
    </source>
</evidence>
<dbReference type="AlphaFoldDB" id="J3P1H1"/>
<name>J3P1H1_GAET3</name>
<evidence type="ECO:0008006" key="5">
    <source>
        <dbReference type="Google" id="ProtNLM"/>
    </source>
</evidence>
<feature type="compositionally biased region" description="Polar residues" evidence="1">
    <location>
        <begin position="224"/>
        <end position="233"/>
    </location>
</feature>
<evidence type="ECO:0000256" key="1">
    <source>
        <dbReference type="SAM" id="MobiDB-lite"/>
    </source>
</evidence>
<feature type="compositionally biased region" description="Low complexity" evidence="1">
    <location>
        <begin position="418"/>
        <end position="427"/>
    </location>
</feature>
<dbReference type="EnsemblFungi" id="EJT77456">
    <property type="protein sequence ID" value="EJT77456"/>
    <property type="gene ID" value="GGTG_07368"/>
</dbReference>
<reference evidence="4" key="1">
    <citation type="submission" date="2010-07" db="EMBL/GenBank/DDBJ databases">
        <title>The genome sequence of Gaeumannomyces graminis var. tritici strain R3-111a-1.</title>
        <authorList>
            <consortium name="The Broad Institute Genome Sequencing Platform"/>
            <person name="Ma L.-J."/>
            <person name="Dead R."/>
            <person name="Young S."/>
            <person name="Zeng Q."/>
            <person name="Koehrsen M."/>
            <person name="Alvarado L."/>
            <person name="Berlin A."/>
            <person name="Chapman S.B."/>
            <person name="Chen Z."/>
            <person name="Freedman E."/>
            <person name="Gellesch M."/>
            <person name="Goldberg J."/>
            <person name="Griggs A."/>
            <person name="Gujja S."/>
            <person name="Heilman E.R."/>
            <person name="Heiman D."/>
            <person name="Hepburn T."/>
            <person name="Howarth C."/>
            <person name="Jen D."/>
            <person name="Larson L."/>
            <person name="Mehta T."/>
            <person name="Neiman D."/>
            <person name="Pearson M."/>
            <person name="Roberts A."/>
            <person name="Saif S."/>
            <person name="Shea T."/>
            <person name="Shenoy N."/>
            <person name="Sisk P."/>
            <person name="Stolte C."/>
            <person name="Sykes S."/>
            <person name="Walk T."/>
            <person name="White J."/>
            <person name="Yandava C."/>
            <person name="Haas B."/>
            <person name="Nusbaum C."/>
            <person name="Birren B."/>
        </authorList>
    </citation>
    <scope>NUCLEOTIDE SEQUENCE [LARGE SCALE GENOMIC DNA]</scope>
    <source>
        <strain evidence="4">R3-111a-1</strain>
    </source>
</reference>
<dbReference type="VEuPathDB" id="FungiDB:GGTG_07368"/>
<feature type="compositionally biased region" description="Polar residues" evidence="1">
    <location>
        <begin position="680"/>
        <end position="700"/>
    </location>
</feature>
<accession>J3P1H1</accession>
<feature type="compositionally biased region" description="Basic and acidic residues" evidence="1">
    <location>
        <begin position="201"/>
        <end position="212"/>
    </location>
</feature>
<feature type="compositionally biased region" description="Basic and acidic residues" evidence="1">
    <location>
        <begin position="234"/>
        <end position="244"/>
    </location>
</feature>
<dbReference type="Proteomes" id="UP000006039">
    <property type="component" value="Unassembled WGS sequence"/>
</dbReference>
<reference evidence="2" key="3">
    <citation type="submission" date="2010-09" db="EMBL/GenBank/DDBJ databases">
        <title>Annotation of Gaeumannomyces graminis var. tritici R3-111a-1.</title>
        <authorList>
            <consortium name="The Broad Institute Genome Sequencing Platform"/>
            <person name="Ma L.-J."/>
            <person name="Dead R."/>
            <person name="Young S.K."/>
            <person name="Zeng Q."/>
            <person name="Gargeya S."/>
            <person name="Fitzgerald M."/>
            <person name="Haas B."/>
            <person name="Abouelleil A."/>
            <person name="Alvarado L."/>
            <person name="Arachchi H.M."/>
            <person name="Berlin A."/>
            <person name="Brown A."/>
            <person name="Chapman S.B."/>
            <person name="Chen Z."/>
            <person name="Dunbar C."/>
            <person name="Freedman E."/>
            <person name="Gearin G."/>
            <person name="Gellesch M."/>
            <person name="Goldberg J."/>
            <person name="Griggs A."/>
            <person name="Gujja S."/>
            <person name="Heiman D."/>
            <person name="Howarth C."/>
            <person name="Larson L."/>
            <person name="Lui A."/>
            <person name="MacDonald P.J.P."/>
            <person name="Mehta T."/>
            <person name="Montmayeur A."/>
            <person name="Murphy C."/>
            <person name="Neiman D."/>
            <person name="Pearson M."/>
            <person name="Priest M."/>
            <person name="Roberts A."/>
            <person name="Saif S."/>
            <person name="Shea T."/>
            <person name="Shenoy N."/>
            <person name="Sisk P."/>
            <person name="Stolte C."/>
            <person name="Sykes S."/>
            <person name="Yandava C."/>
            <person name="Wortman J."/>
            <person name="Nusbaum C."/>
            <person name="Birren B."/>
        </authorList>
    </citation>
    <scope>NUCLEOTIDE SEQUENCE</scope>
    <source>
        <strain evidence="2">R3-111a-1</strain>
    </source>
</reference>
<feature type="compositionally biased region" description="Low complexity" evidence="1">
    <location>
        <begin position="132"/>
        <end position="141"/>
    </location>
</feature>
<feature type="compositionally biased region" description="Pro residues" evidence="1">
    <location>
        <begin position="21"/>
        <end position="33"/>
    </location>
</feature>
<evidence type="ECO:0000313" key="4">
    <source>
        <dbReference type="Proteomes" id="UP000006039"/>
    </source>
</evidence>
<dbReference type="STRING" id="644352.J3P1H1"/>
<dbReference type="eggNOG" id="ENOG502SBSC">
    <property type="taxonomic scope" value="Eukaryota"/>
</dbReference>
<dbReference type="EMBL" id="GL385397">
    <property type="protein sequence ID" value="EJT77456.1"/>
    <property type="molecule type" value="Genomic_DNA"/>
</dbReference>
<sequence length="903" mass="94434">MEDPWGSPWTATNDGTSPTAKPAPPLDLEPPPRAFLTSAAPSLGVPALSYHSPWEHNDDDDFGTAWAAPGNGPDPVATVGSISAWSSGWHGGDAIATPASAAASKQRSRENSLAARPRDGSIGKAASPIPSPSKALSRSSSNAGLRRVSSTLDPWASEPSFGSNLDLPSSPQRAPQTPAPLSPAPVSGSTANLGPGSPGWDRVDVETIKSDQDTTEVAVEANENRSGAATPQDSRTEEPQETTRRSRASSTCSNDDDEEDDNNSRLGDARRRQDSPITSIDEDSRARPLPKSHRSAHSVVQRKISSNKVKDMVVLFDGIAQRAASEPPEAERGARASSVTPAADNSRPSTPSGRPRTREGRGTPSSHKALADTQEKDGGLVGDDAAEEAEARQSRRKRSVSGTPTPKMRLRTSASRGRSGPTVTSTPRRPPPGRTDFGELKTKFGPVQFVPDLAKVDLIFVKAKLGPVADVADCYVPDTVLRDCFTDVSERRVWARISRFGSARLHDAGGGGFDGGDDGSYRRVAWPTSEVRAETIKTVRRWMEEDSFAGGRPTLGGGLGAGNKGKGNMFGWDSTAASDEPAMRLDQVFAQRRLKREAAAAKRQSAPPSSSIMGLPPVVTSTGGTPPPAFGTQSATASAAPPSFGWSSSPIAAPPPAPRSAVGPPRPTSMFALSPFPLGPSTSLSGSAGSDVNQVQTQVAAQDEDDDDWGEMMASPPPTGNPADSSFGMFQDWPGAARTSEVQKSARDPSPPAPAVTTGDAALQSSVSAFTQLPPFSTPTSTAPPPLGGDAAPSTSVAADPWDLSFFGPPDAESQSWKPLGTQPPTAISPMAGLEQHKASAAVVSPGVPTPVASMEQQKQHAVSFSAPASEPLKTALAEQVEEHDGLVRQIVRGLPDLSYMLR</sequence>
<organism evidence="2">
    <name type="scientific">Gaeumannomyces tritici (strain R3-111a-1)</name>
    <name type="common">Wheat and barley take-all root rot fungus</name>
    <name type="synonym">Gaeumannomyces graminis var. tritici</name>
    <dbReference type="NCBI Taxonomy" id="644352"/>
    <lineage>
        <taxon>Eukaryota</taxon>
        <taxon>Fungi</taxon>
        <taxon>Dikarya</taxon>
        <taxon>Ascomycota</taxon>
        <taxon>Pezizomycotina</taxon>
        <taxon>Sordariomycetes</taxon>
        <taxon>Sordariomycetidae</taxon>
        <taxon>Magnaporthales</taxon>
        <taxon>Magnaporthaceae</taxon>
        <taxon>Gaeumannomyces</taxon>
    </lineage>
</organism>
<dbReference type="OrthoDB" id="3941134at2759"/>
<feature type="compositionally biased region" description="Polar residues" evidence="1">
    <location>
        <begin position="9"/>
        <end position="19"/>
    </location>
</feature>
<dbReference type="RefSeq" id="XP_009223456.1">
    <property type="nucleotide sequence ID" value="XM_009225192.1"/>
</dbReference>
<feature type="compositionally biased region" description="Polar residues" evidence="1">
    <location>
        <begin position="160"/>
        <end position="175"/>
    </location>
</feature>
<feature type="region of interest" description="Disordered" evidence="1">
    <location>
        <begin position="50"/>
        <end position="440"/>
    </location>
</feature>
<proteinExistence type="predicted"/>